<proteinExistence type="predicted"/>
<evidence type="ECO:0000313" key="3">
    <source>
        <dbReference type="EMBL" id="MBB4935082.1"/>
    </source>
</evidence>
<reference evidence="3 4" key="1">
    <citation type="submission" date="2020-08" db="EMBL/GenBank/DDBJ databases">
        <title>Sequencing the genomes of 1000 actinobacteria strains.</title>
        <authorList>
            <person name="Klenk H.-P."/>
        </authorList>
    </citation>
    <scope>NUCLEOTIDE SEQUENCE [LARGE SCALE GENOMIC DNA]</scope>
    <source>
        <strain evidence="3 4">DSM 102030</strain>
    </source>
</reference>
<dbReference type="SUPFAM" id="SSF89447">
    <property type="entry name" value="AbrB/MazE/MraZ-like"/>
    <property type="match status" value="1"/>
</dbReference>
<name>A0A7W7W5B0_9ACTN</name>
<keyword evidence="3" id="KW-0238">DNA-binding</keyword>
<accession>A0A7W7W5B0</accession>
<dbReference type="InterPro" id="IPR037914">
    <property type="entry name" value="SpoVT-AbrB_sf"/>
</dbReference>
<evidence type="ECO:0000256" key="1">
    <source>
        <dbReference type="SAM" id="MobiDB-lite"/>
    </source>
</evidence>
<dbReference type="InterPro" id="IPR007159">
    <property type="entry name" value="SpoVT-AbrB_dom"/>
</dbReference>
<feature type="region of interest" description="Disordered" evidence="1">
    <location>
        <begin position="1"/>
        <end position="21"/>
    </location>
</feature>
<feature type="domain" description="SpoVT-AbrB" evidence="2">
    <location>
        <begin position="16"/>
        <end position="62"/>
    </location>
</feature>
<organism evidence="3 4">
    <name type="scientific">Lipingzhangella halophila</name>
    <dbReference type="NCBI Taxonomy" id="1783352"/>
    <lineage>
        <taxon>Bacteria</taxon>
        <taxon>Bacillati</taxon>
        <taxon>Actinomycetota</taxon>
        <taxon>Actinomycetes</taxon>
        <taxon>Streptosporangiales</taxon>
        <taxon>Nocardiopsidaceae</taxon>
        <taxon>Lipingzhangella</taxon>
    </lineage>
</organism>
<dbReference type="AlphaFoldDB" id="A0A7W7W5B0"/>
<evidence type="ECO:0000259" key="2">
    <source>
        <dbReference type="SMART" id="SM00966"/>
    </source>
</evidence>
<sequence>MSEKVKAKRRRRGRPGRISQKHQVTIPIADLEAAGLEPGDAVEFVLTGPGRIEIRRPTSRFDNVGTIPGFSEEFDIDALRDEWER</sequence>
<evidence type="ECO:0000313" key="4">
    <source>
        <dbReference type="Proteomes" id="UP000523007"/>
    </source>
</evidence>
<protein>
    <submittedName>
        <fullName evidence="3">Bifunctional DNA-binding transcriptional regulator/antitoxin component of YhaV-PrlF toxin-antitoxin module</fullName>
    </submittedName>
</protein>
<keyword evidence="4" id="KW-1185">Reference proteome</keyword>
<dbReference type="EMBL" id="JACHJT010000002">
    <property type="protein sequence ID" value="MBB4935082.1"/>
    <property type="molecule type" value="Genomic_DNA"/>
</dbReference>
<comment type="caution">
    <text evidence="3">The sequence shown here is derived from an EMBL/GenBank/DDBJ whole genome shotgun (WGS) entry which is preliminary data.</text>
</comment>
<dbReference type="Gene3D" id="2.10.260.10">
    <property type="match status" value="1"/>
</dbReference>
<dbReference type="SMART" id="SM00966">
    <property type="entry name" value="SpoVT_AbrB"/>
    <property type="match status" value="1"/>
</dbReference>
<dbReference type="GO" id="GO:0003677">
    <property type="term" value="F:DNA binding"/>
    <property type="evidence" value="ECO:0007669"/>
    <property type="project" value="UniProtKB-KW"/>
</dbReference>
<dbReference type="Proteomes" id="UP000523007">
    <property type="component" value="Unassembled WGS sequence"/>
</dbReference>
<gene>
    <name evidence="3" type="ORF">F4561_005976</name>
</gene>
<dbReference type="RefSeq" id="WP_184584864.1">
    <property type="nucleotide sequence ID" value="NZ_JACHJT010000002.1"/>
</dbReference>
<feature type="compositionally biased region" description="Basic residues" evidence="1">
    <location>
        <begin position="1"/>
        <end position="15"/>
    </location>
</feature>
<dbReference type="Pfam" id="PF04014">
    <property type="entry name" value="MazE_antitoxin"/>
    <property type="match status" value="1"/>
</dbReference>